<dbReference type="SUPFAM" id="SSF82171">
    <property type="entry name" value="DPP6 N-terminal domain-like"/>
    <property type="match status" value="1"/>
</dbReference>
<dbReference type="InterPro" id="IPR002471">
    <property type="entry name" value="Pept_S9_AS"/>
</dbReference>
<dbReference type="PANTHER" id="PTHR11731:SF193">
    <property type="entry name" value="DIPEPTIDYL PEPTIDASE 9"/>
    <property type="match status" value="1"/>
</dbReference>
<evidence type="ECO:0000313" key="6">
    <source>
        <dbReference type="Proteomes" id="UP001172083"/>
    </source>
</evidence>
<evidence type="ECO:0000313" key="5">
    <source>
        <dbReference type="EMBL" id="MDN5212458.1"/>
    </source>
</evidence>
<dbReference type="InterPro" id="IPR029058">
    <property type="entry name" value="AB_hydrolase_fold"/>
</dbReference>
<dbReference type="PROSITE" id="PS00708">
    <property type="entry name" value="PRO_ENDOPEP_SER"/>
    <property type="match status" value="1"/>
</dbReference>
<organism evidence="5 6">
    <name type="scientific">Agaribacillus aureus</name>
    <dbReference type="NCBI Taxonomy" id="3051825"/>
    <lineage>
        <taxon>Bacteria</taxon>
        <taxon>Pseudomonadati</taxon>
        <taxon>Bacteroidota</taxon>
        <taxon>Cytophagia</taxon>
        <taxon>Cytophagales</taxon>
        <taxon>Splendidivirgaceae</taxon>
        <taxon>Agaribacillus</taxon>
    </lineage>
</organism>
<evidence type="ECO:0000256" key="2">
    <source>
        <dbReference type="ARBA" id="ARBA00022801"/>
    </source>
</evidence>
<keyword evidence="6" id="KW-1185">Reference proteome</keyword>
<dbReference type="InterPro" id="IPR050278">
    <property type="entry name" value="Serine_Prot_S9B/DPPIV"/>
</dbReference>
<keyword evidence="1" id="KW-0645">Protease</keyword>
<dbReference type="InterPro" id="IPR002469">
    <property type="entry name" value="Peptidase_S9B_N"/>
</dbReference>
<dbReference type="Gene3D" id="3.40.50.1820">
    <property type="entry name" value="alpha/beta hydrolase"/>
    <property type="match status" value="1"/>
</dbReference>
<feature type="domain" description="Dipeptidylpeptidase IV N-terminal" evidence="4">
    <location>
        <begin position="95"/>
        <end position="442"/>
    </location>
</feature>
<evidence type="ECO:0000259" key="4">
    <source>
        <dbReference type="Pfam" id="PF00930"/>
    </source>
</evidence>
<dbReference type="PANTHER" id="PTHR11731">
    <property type="entry name" value="PROTEASE FAMILY S9B,C DIPEPTIDYL-PEPTIDASE IV-RELATED"/>
    <property type="match status" value="1"/>
</dbReference>
<dbReference type="InterPro" id="IPR001375">
    <property type="entry name" value="Peptidase_S9_cat"/>
</dbReference>
<sequence length="729" mass="83834">MIFAYLKKYLAAILLLLVTTGYGQQKITIEDFTEKGTFSQRSIGGINWMNDGNYYTSLIDNRILKFNIITGETEDVIFDGASLDKQKRINRYQFSADEGKILITTDRQAIYRRSYTADFYIYDLNTKSLTLLSENGRQAYATFSPDGSRVAFTRKNNLYYVNLNDMSEVQVTDTGEAQKIINGSSDWVYEEELSLTKAFCWSPTGEKLAFYTFDESHVKEYNMQKWKDGALYPEDYRYKYPKAGERNAIVTIHIFDLATQKIVDADIGEEWDIYIPRIKWTKTKDLLSVIRLNRLQNKFNILHVNGSTGKSSLAFTQSYSTYVDIDEADDLTYLNDGKHFIISGEKSGFKHLYLYTMEGKLVRQLTSGDWEVKTFIGIDESQRSKPIYYLSTETSPLERQLYKIDLKGRKKTKLSDQPGINSVNMSADFSYYINYHHSANTPINVKLFRTSNNKMIRVLESNEKLKETIASLNLSKKDYFSFKTIDETTLEGYLLKPNDFQEEKQYPVLIYQYSGPGSQNVTNGWAGSHFYWHQLLTQLGYIVAVIDSRGTGSRGVDFQKITYKQLGKYEAEDYIEAAKYLGSQPFVDAKRIGIWGWSYGGYISSLVLFKGAPYFKTAIAVSPVTTWRYYDTIYTERYLQKPQDNPAGYDDNSPITHAAKLEGNFLLIHGTGDDNVHFQNAVNLQNALISAGKQFHSFYYPDRAHGIRKGKNTRTHLYRMMTDYLLGNL</sequence>
<feature type="domain" description="Peptidase S9 prolyl oligopeptidase catalytic" evidence="3">
    <location>
        <begin position="534"/>
        <end position="727"/>
    </location>
</feature>
<dbReference type="RefSeq" id="WP_346757775.1">
    <property type="nucleotide sequence ID" value="NZ_JAUJEB010000001.1"/>
</dbReference>
<dbReference type="EMBL" id="JAUJEB010000001">
    <property type="protein sequence ID" value="MDN5212458.1"/>
    <property type="molecule type" value="Genomic_DNA"/>
</dbReference>
<keyword evidence="2" id="KW-0378">Hydrolase</keyword>
<dbReference type="Pfam" id="PF00326">
    <property type="entry name" value="Peptidase_S9"/>
    <property type="match status" value="1"/>
</dbReference>
<reference evidence="5" key="1">
    <citation type="submission" date="2023-06" db="EMBL/GenBank/DDBJ databases">
        <title>Genomic of Agaribacillus aureum.</title>
        <authorList>
            <person name="Wang G."/>
        </authorList>
    </citation>
    <scope>NUCLEOTIDE SEQUENCE</scope>
    <source>
        <strain evidence="5">BMA12</strain>
    </source>
</reference>
<accession>A0ABT8L413</accession>
<dbReference type="SUPFAM" id="SSF53474">
    <property type="entry name" value="alpha/beta-Hydrolases"/>
    <property type="match status" value="1"/>
</dbReference>
<protein>
    <submittedName>
        <fullName evidence="5">DPP IV N-terminal domain-containing protein</fullName>
    </submittedName>
</protein>
<proteinExistence type="predicted"/>
<dbReference type="Proteomes" id="UP001172083">
    <property type="component" value="Unassembled WGS sequence"/>
</dbReference>
<evidence type="ECO:0000256" key="1">
    <source>
        <dbReference type="ARBA" id="ARBA00022670"/>
    </source>
</evidence>
<evidence type="ECO:0000259" key="3">
    <source>
        <dbReference type="Pfam" id="PF00326"/>
    </source>
</evidence>
<dbReference type="Gene3D" id="2.140.10.30">
    <property type="entry name" value="Dipeptidylpeptidase IV, N-terminal domain"/>
    <property type="match status" value="1"/>
</dbReference>
<name>A0ABT8L413_9BACT</name>
<gene>
    <name evidence="5" type="ORF">QQ020_10395</name>
</gene>
<comment type="caution">
    <text evidence="5">The sequence shown here is derived from an EMBL/GenBank/DDBJ whole genome shotgun (WGS) entry which is preliminary data.</text>
</comment>
<dbReference type="Pfam" id="PF00930">
    <property type="entry name" value="DPPIV_N"/>
    <property type="match status" value="1"/>
</dbReference>